<dbReference type="Gene3D" id="3.40.50.300">
    <property type="entry name" value="P-loop containing nucleotide triphosphate hydrolases"/>
    <property type="match status" value="1"/>
</dbReference>
<dbReference type="InterPro" id="IPR050153">
    <property type="entry name" value="Metal_Ion_Import_ABC"/>
</dbReference>
<accession>X0YSP6</accession>
<dbReference type="PROSITE" id="PS00211">
    <property type="entry name" value="ABC_TRANSPORTER_1"/>
    <property type="match status" value="1"/>
</dbReference>
<proteinExistence type="predicted"/>
<dbReference type="PROSITE" id="PS50893">
    <property type="entry name" value="ABC_TRANSPORTER_2"/>
    <property type="match status" value="1"/>
</dbReference>
<evidence type="ECO:0000313" key="3">
    <source>
        <dbReference type="EMBL" id="GAG39706.1"/>
    </source>
</evidence>
<dbReference type="SUPFAM" id="SSF52540">
    <property type="entry name" value="P-loop containing nucleoside triphosphate hydrolases"/>
    <property type="match status" value="1"/>
</dbReference>
<dbReference type="Pfam" id="PF00005">
    <property type="entry name" value="ABC_tran"/>
    <property type="match status" value="1"/>
</dbReference>
<dbReference type="GO" id="GO:0016887">
    <property type="term" value="F:ATP hydrolysis activity"/>
    <property type="evidence" value="ECO:0007669"/>
    <property type="project" value="InterPro"/>
</dbReference>
<dbReference type="InterPro" id="IPR027417">
    <property type="entry name" value="P-loop_NTPase"/>
</dbReference>
<dbReference type="AlphaFoldDB" id="X0YSP6"/>
<keyword evidence="1" id="KW-0813">Transport</keyword>
<evidence type="ECO:0000256" key="1">
    <source>
        <dbReference type="ARBA" id="ARBA00022448"/>
    </source>
</evidence>
<dbReference type="PANTHER" id="PTHR42734">
    <property type="entry name" value="METAL TRANSPORT SYSTEM ATP-BINDING PROTEIN TM_0124-RELATED"/>
    <property type="match status" value="1"/>
</dbReference>
<protein>
    <recommendedName>
        <fullName evidence="2">ABC transporter domain-containing protein</fullName>
    </recommendedName>
</protein>
<sequence>RLIAFVPQSEYTAFEFSVLDYVLMGRAPHIGMLQMPTHDDLVHTLEHLEMLGLSNLVHRSVLELSGGERQLVLIARALAQEPEMLLLDEPTTHLDLSNKSRILTTLSKLAERGVTVVYTTHDPDSAAMIARFLVLMKEGRVLSSGTTESVLTAELLTETYGVPVRVVQVDGQPVVLLENHGG</sequence>
<dbReference type="GO" id="GO:0005524">
    <property type="term" value="F:ATP binding"/>
    <property type="evidence" value="ECO:0007669"/>
    <property type="project" value="InterPro"/>
</dbReference>
<dbReference type="InterPro" id="IPR017871">
    <property type="entry name" value="ABC_transporter-like_CS"/>
</dbReference>
<dbReference type="InterPro" id="IPR003439">
    <property type="entry name" value="ABC_transporter-like_ATP-bd"/>
</dbReference>
<evidence type="ECO:0000259" key="2">
    <source>
        <dbReference type="PROSITE" id="PS50893"/>
    </source>
</evidence>
<feature type="domain" description="ABC transporter" evidence="2">
    <location>
        <begin position="3"/>
        <end position="163"/>
    </location>
</feature>
<gene>
    <name evidence="3" type="ORF">S01H1_72997</name>
</gene>
<name>X0YSP6_9ZZZZ</name>
<comment type="caution">
    <text evidence="3">The sequence shown here is derived from an EMBL/GenBank/DDBJ whole genome shotgun (WGS) entry which is preliminary data.</text>
</comment>
<organism evidence="3">
    <name type="scientific">marine sediment metagenome</name>
    <dbReference type="NCBI Taxonomy" id="412755"/>
    <lineage>
        <taxon>unclassified sequences</taxon>
        <taxon>metagenomes</taxon>
        <taxon>ecological metagenomes</taxon>
    </lineage>
</organism>
<dbReference type="PANTHER" id="PTHR42734:SF19">
    <property type="entry name" value="IRON COMPOUNDS ABC TRANSPORTER, ATP-BINDING PROTEIN"/>
    <property type="match status" value="1"/>
</dbReference>
<dbReference type="EMBL" id="BARS01048746">
    <property type="protein sequence ID" value="GAG39706.1"/>
    <property type="molecule type" value="Genomic_DNA"/>
</dbReference>
<feature type="non-terminal residue" evidence="3">
    <location>
        <position position="1"/>
    </location>
</feature>
<reference evidence="3" key="1">
    <citation type="journal article" date="2014" name="Front. Microbiol.">
        <title>High frequency of phylogenetically diverse reductive dehalogenase-homologous genes in deep subseafloor sedimentary metagenomes.</title>
        <authorList>
            <person name="Kawai M."/>
            <person name="Futagami T."/>
            <person name="Toyoda A."/>
            <person name="Takaki Y."/>
            <person name="Nishi S."/>
            <person name="Hori S."/>
            <person name="Arai W."/>
            <person name="Tsubouchi T."/>
            <person name="Morono Y."/>
            <person name="Uchiyama I."/>
            <person name="Ito T."/>
            <person name="Fujiyama A."/>
            <person name="Inagaki F."/>
            <person name="Takami H."/>
        </authorList>
    </citation>
    <scope>NUCLEOTIDE SEQUENCE</scope>
    <source>
        <strain evidence="3">Expedition CK06-06</strain>
    </source>
</reference>